<protein>
    <recommendedName>
        <fullName evidence="4">Lipoprotein</fullName>
    </recommendedName>
</protein>
<feature type="signal peptide" evidence="1">
    <location>
        <begin position="1"/>
        <end position="30"/>
    </location>
</feature>
<name>A0A1C4UWF1_9ACTN</name>
<evidence type="ECO:0008006" key="4">
    <source>
        <dbReference type="Google" id="ProtNLM"/>
    </source>
</evidence>
<evidence type="ECO:0000313" key="2">
    <source>
        <dbReference type="EMBL" id="SCE76063.1"/>
    </source>
</evidence>
<gene>
    <name evidence="2" type="ORF">GA0070214_1011080</name>
</gene>
<dbReference type="PROSITE" id="PS51257">
    <property type="entry name" value="PROKAR_LIPOPROTEIN"/>
    <property type="match status" value="1"/>
</dbReference>
<sequence length="270" mass="28594">MSRLAGAARLGAMRRLATALLCLAALVSCARPGATPTSGDAPTPAGTAAENRWATYQADVTAVRPSDDPRSLLLTVALLADADRCSRNPRVTYLVEENNRIYANVVQDSRLSAVVGACPTHTPGAVTLTVPGPIAGRVVVLNQEPWKPEGDEYRRCDATFGCDPMPTDHCDPAWISVAVRGMDVSRHSVGSPEGCDGRWLVMTVPFDPVPCGAEARPGCAASVTVRRYFLRWAGERGWATIAGSTEAGCGRVHSAEPAFPSKLCADLPRP</sequence>
<proteinExistence type="predicted"/>
<evidence type="ECO:0000313" key="3">
    <source>
        <dbReference type="Proteomes" id="UP000199629"/>
    </source>
</evidence>
<evidence type="ECO:0000256" key="1">
    <source>
        <dbReference type="SAM" id="SignalP"/>
    </source>
</evidence>
<organism evidence="2 3">
    <name type="scientific">Micromonospora chaiyaphumensis</name>
    <dbReference type="NCBI Taxonomy" id="307119"/>
    <lineage>
        <taxon>Bacteria</taxon>
        <taxon>Bacillati</taxon>
        <taxon>Actinomycetota</taxon>
        <taxon>Actinomycetes</taxon>
        <taxon>Micromonosporales</taxon>
        <taxon>Micromonosporaceae</taxon>
        <taxon>Micromonospora</taxon>
    </lineage>
</organism>
<feature type="chain" id="PRO_5038509365" description="Lipoprotein" evidence="1">
    <location>
        <begin position="31"/>
        <end position="270"/>
    </location>
</feature>
<reference evidence="3" key="1">
    <citation type="submission" date="2016-06" db="EMBL/GenBank/DDBJ databases">
        <authorList>
            <person name="Varghese N."/>
            <person name="Submissions Spin"/>
        </authorList>
    </citation>
    <scope>NUCLEOTIDE SEQUENCE [LARGE SCALE GENOMIC DNA]</scope>
    <source>
        <strain evidence="3">DSM 45246</strain>
    </source>
</reference>
<keyword evidence="1" id="KW-0732">Signal</keyword>
<dbReference type="Proteomes" id="UP000199629">
    <property type="component" value="Unassembled WGS sequence"/>
</dbReference>
<dbReference type="EMBL" id="FMCS01000001">
    <property type="protein sequence ID" value="SCE76063.1"/>
    <property type="molecule type" value="Genomic_DNA"/>
</dbReference>
<keyword evidence="3" id="KW-1185">Reference proteome</keyword>
<accession>A0A1C4UWF1</accession>
<dbReference type="AlphaFoldDB" id="A0A1C4UWF1"/>